<organism evidence="2 3">
    <name type="scientific">Natrinema thermotolerans</name>
    <dbReference type="NCBI Taxonomy" id="121872"/>
    <lineage>
        <taxon>Archaea</taxon>
        <taxon>Methanobacteriati</taxon>
        <taxon>Methanobacteriota</taxon>
        <taxon>Stenosarchaea group</taxon>
        <taxon>Halobacteria</taxon>
        <taxon>Halobacteriales</taxon>
        <taxon>Natrialbaceae</taxon>
        <taxon>Natrinema</taxon>
    </lineage>
</organism>
<keyword evidence="1" id="KW-0812">Transmembrane</keyword>
<reference evidence="2 3" key="1">
    <citation type="submission" date="2022-07" db="EMBL/GenBank/DDBJ databases">
        <title>Two temperate virus in Haloterrigena jeotgali A29.</title>
        <authorList>
            <person name="Deng X."/>
        </authorList>
    </citation>
    <scope>NUCLEOTIDE SEQUENCE [LARGE SCALE GENOMIC DNA]</scope>
    <source>
        <strain evidence="2 3">A29</strain>
    </source>
</reference>
<sequence>MAAARSRNPRLILFGVVLALLPIGLLAGRSLEFATDRLTISGVVVGVVLVVVALAIPVLLLASWQAENESR</sequence>
<feature type="transmembrane region" description="Helical" evidence="1">
    <location>
        <begin position="38"/>
        <end position="62"/>
    </location>
</feature>
<evidence type="ECO:0000256" key="1">
    <source>
        <dbReference type="SAM" id="Phobius"/>
    </source>
</evidence>
<dbReference type="GeneID" id="39862393"/>
<dbReference type="AlphaFoldDB" id="A0AAF0T451"/>
<accession>A0AAF0T451</accession>
<name>A0AAF0T451_9EURY</name>
<keyword evidence="3" id="KW-1185">Reference proteome</keyword>
<dbReference type="Proteomes" id="UP001224926">
    <property type="component" value="Chromosome"/>
</dbReference>
<keyword evidence="1" id="KW-1133">Transmembrane helix</keyword>
<evidence type="ECO:0000313" key="2">
    <source>
        <dbReference type="EMBL" id="WMT06154.1"/>
    </source>
</evidence>
<gene>
    <name evidence="2" type="ORF">NP511_12250</name>
</gene>
<dbReference type="EMBL" id="CP101873">
    <property type="protein sequence ID" value="WMT06154.1"/>
    <property type="molecule type" value="Genomic_DNA"/>
</dbReference>
<dbReference type="GeneID" id="84214725"/>
<protein>
    <submittedName>
        <fullName evidence="2">Uncharacterized protein</fullName>
    </submittedName>
</protein>
<evidence type="ECO:0000313" key="3">
    <source>
        <dbReference type="Proteomes" id="UP001224926"/>
    </source>
</evidence>
<proteinExistence type="predicted"/>
<keyword evidence="1" id="KW-0472">Membrane</keyword>
<dbReference type="RefSeq" id="WP_006647959.1">
    <property type="nucleotide sequence ID" value="NZ_CP101873.1"/>
</dbReference>